<dbReference type="OrthoDB" id="46189at2759"/>
<organism evidence="9">
    <name type="scientific">Cryptococcus bacillisporus CA1280</name>
    <dbReference type="NCBI Taxonomy" id="1296109"/>
    <lineage>
        <taxon>Eukaryota</taxon>
        <taxon>Fungi</taxon>
        <taxon>Dikarya</taxon>
        <taxon>Basidiomycota</taxon>
        <taxon>Agaricomycotina</taxon>
        <taxon>Tremellomycetes</taxon>
        <taxon>Tremellales</taxon>
        <taxon>Cryptococcaceae</taxon>
        <taxon>Cryptococcus</taxon>
        <taxon>Cryptococcus gattii species complex</taxon>
    </lineage>
</organism>
<dbReference type="EMBL" id="KN847978">
    <property type="protein sequence ID" value="KIR47982.1"/>
    <property type="molecule type" value="Genomic_DNA"/>
</dbReference>
<evidence type="ECO:0000256" key="3">
    <source>
        <dbReference type="ARBA" id="ARBA00020978"/>
    </source>
</evidence>
<dbReference type="GO" id="GO:0017119">
    <property type="term" value="C:Golgi transport complex"/>
    <property type="evidence" value="ECO:0007669"/>
    <property type="project" value="InterPro"/>
</dbReference>
<keyword evidence="7" id="KW-0472">Membrane</keyword>
<evidence type="ECO:0000256" key="8">
    <source>
        <dbReference type="SAM" id="MobiDB-lite"/>
    </source>
</evidence>
<name>A0A0D0TMT0_CRYGA</name>
<proteinExistence type="inferred from homology"/>
<comment type="similarity">
    <text evidence="2">Belongs to the COG1 family.</text>
</comment>
<evidence type="ECO:0000256" key="2">
    <source>
        <dbReference type="ARBA" id="ARBA00006653"/>
    </source>
</evidence>
<keyword evidence="6" id="KW-0333">Golgi apparatus</keyword>
<sequence>MSTKGFSVGPVHYPSAPGFPLPQSPSSSFRSNHIPSYSIPPPPVPDFSRQVSNKGLYTPSIAPSVTGTSTGTALGSASGSRRKRREKEANGRSTDNKEDWAEIEPDEVFRRLQVREVKRVETKMRSEALNKQSELRAMVGARYRDLLTSATQITSLRSSSLRFSENLKQIVQSCQNPELAVENDAEDDSVQSQGEEFVQMLPAASHMKLLLDAPEALYAYLSHGAYLSAAFLWLIARVVKEGLVNMPEDASGPYLPLMQKQWETITPLRNQISQRAASSLRVWEKAEPRTTCETLLSVILLDNLPLSEALTLLLSQRSKALREILHHPPPSQTSNKTRPRAGSRAQPPNATRESITRTLLDALRCMLETASTAHLIFDKRKVTVDNGKANENGESMLDEMIRLVQKGEAVPTATTTASHPIPHKRNSGSSTTADTHQRRTSRLVSISLPMPPATSTSALSRPPVSTPEILSHLPASQILLRHLPTEITGFTPFITVSAPPHLSEALKTWQAECVGVLKAALPGWLEGLKNVSDVWYVRGCLIDLLEKQKQAQASTPGEKEKMVQDELEEEWSRRIKAIWDEKLSGVVNDVERLVKEGVKEVYRKDDEKHPEGLLFTDLALPFENTSFILSSASSISDSPLSTSVATNLNKTDPFATFRAAIQKRVACRTPVLDETLSFLEASAKSIKQDNLLYSSPSASSSSAGKGLSEELYKAYGKKVKGILDELVEKLDAVLGKVEEIVSAPAAEDGGEDQGKGREKEKEVEGEVYVGRVALYLAMKSTFIQDLSGVNLPGATSYMDDNVVSALLEIHTKSTKKWKTAAIREALKELNPLFSEYRGSQEIRANWQGKSEGIKKEEGVVEDLVKSFVREARELKGWERMLIWEGEGEKSEQMEEIREGKEEEKKEEKMNDKGQETETEEQEKKEGKEENIQKREKDEKEESQFRLRRLSTQPSEGPEALLQSILDLSFLDLIANQPDHRSNLVSKIPAEHVEFKEKLHIVLGESLKRVQLLIYALVAHLPASAISSSSEPSTTRSEARVGYHHNSYDNNRNLLRFGPPENNKPGATAEFRSPLVVAKPGKRMGLLNIDD</sequence>
<feature type="compositionally biased region" description="Basic and acidic residues" evidence="8">
    <location>
        <begin position="86"/>
        <end position="99"/>
    </location>
</feature>
<evidence type="ECO:0000256" key="7">
    <source>
        <dbReference type="ARBA" id="ARBA00023136"/>
    </source>
</evidence>
<dbReference type="AlphaFoldDB" id="A0A0D0TMT0"/>
<dbReference type="GO" id="GO:0006891">
    <property type="term" value="P:intra-Golgi vesicle-mediated transport"/>
    <property type="evidence" value="ECO:0007669"/>
    <property type="project" value="InterPro"/>
</dbReference>
<evidence type="ECO:0000256" key="5">
    <source>
        <dbReference type="ARBA" id="ARBA00022927"/>
    </source>
</evidence>
<dbReference type="Pfam" id="PF08700">
    <property type="entry name" value="VPS51_Exo84_N"/>
    <property type="match status" value="1"/>
</dbReference>
<feature type="region of interest" description="Disordered" evidence="8">
    <location>
        <begin position="1"/>
        <end position="99"/>
    </location>
</feature>
<reference evidence="9" key="1">
    <citation type="submission" date="2015-01" db="EMBL/GenBank/DDBJ databases">
        <title>The Genome Sequence of Cryptococcus gattii CA1280.</title>
        <authorList>
            <consortium name="The Broad Institute Genomics Platform"/>
            <person name="Cuomo C."/>
            <person name="Litvintseva A."/>
            <person name="Chen Y."/>
            <person name="Heitman J."/>
            <person name="Sun S."/>
            <person name="Springer D."/>
            <person name="Dromer F."/>
            <person name="Young S."/>
            <person name="Zeng Q."/>
            <person name="Gargeya S."/>
            <person name="Abouelleil A."/>
            <person name="Alvarado L."/>
            <person name="Chapman S.B."/>
            <person name="Gainer-Dewar J."/>
            <person name="Goldberg J."/>
            <person name="Griggs A."/>
            <person name="Gujja S."/>
            <person name="Hansen M."/>
            <person name="Howarth C."/>
            <person name="Imamovic A."/>
            <person name="Larimer J."/>
            <person name="Murphy C."/>
            <person name="Naylor J."/>
            <person name="Pearson M."/>
            <person name="Priest M."/>
            <person name="Roberts A."/>
            <person name="Saif S."/>
            <person name="Shea T."/>
            <person name="Sykes S."/>
            <person name="Wortman J."/>
            <person name="Nusbaum C."/>
            <person name="Birren B."/>
        </authorList>
    </citation>
    <scope>NUCLEOTIDE SEQUENCE [LARGE SCALE GENOMIC DNA]</scope>
    <source>
        <strain evidence="9">CA1280</strain>
    </source>
</reference>
<protein>
    <recommendedName>
        <fullName evidence="3">Conserved oligomeric Golgi complex subunit 1</fullName>
    </recommendedName>
</protein>
<feature type="compositionally biased region" description="Polar residues" evidence="8">
    <location>
        <begin position="49"/>
        <end position="65"/>
    </location>
</feature>
<feature type="region of interest" description="Disordered" evidence="8">
    <location>
        <begin position="325"/>
        <end position="351"/>
    </location>
</feature>
<dbReference type="GO" id="GO:0000139">
    <property type="term" value="C:Golgi membrane"/>
    <property type="evidence" value="ECO:0007669"/>
    <property type="project" value="UniProtKB-SubCell"/>
</dbReference>
<feature type="compositionally biased region" description="Basic and acidic residues" evidence="8">
    <location>
        <begin position="888"/>
        <end position="944"/>
    </location>
</feature>
<accession>A0A0D0TMT0</accession>
<dbReference type="PANTHER" id="PTHR31658:SF0">
    <property type="entry name" value="CONSERVED OLIGOMERIC GOLGI COMPLEX SUBUNIT 1"/>
    <property type="match status" value="1"/>
</dbReference>
<feature type="compositionally biased region" description="Low complexity" evidence="8">
    <location>
        <begin position="66"/>
        <end position="79"/>
    </location>
</feature>
<feature type="region of interest" description="Disordered" evidence="8">
    <location>
        <begin position="888"/>
        <end position="955"/>
    </location>
</feature>
<evidence type="ECO:0000256" key="6">
    <source>
        <dbReference type="ARBA" id="ARBA00023034"/>
    </source>
</evidence>
<dbReference type="GO" id="GO:0015031">
    <property type="term" value="P:protein transport"/>
    <property type="evidence" value="ECO:0007669"/>
    <property type="project" value="UniProtKB-KW"/>
</dbReference>
<dbReference type="PANTHER" id="PTHR31658">
    <property type="entry name" value="CONSERVED OLIGOMERIC GOLGI COMPLEX SUBUNIT 1"/>
    <property type="match status" value="1"/>
</dbReference>
<dbReference type="InterPro" id="IPR033370">
    <property type="entry name" value="COG1"/>
</dbReference>
<keyword evidence="4" id="KW-0813">Transport</keyword>
<evidence type="ECO:0000256" key="4">
    <source>
        <dbReference type="ARBA" id="ARBA00022448"/>
    </source>
</evidence>
<evidence type="ECO:0000313" key="9">
    <source>
        <dbReference type="EMBL" id="KIR47982.1"/>
    </source>
</evidence>
<feature type="compositionally biased region" description="Polar residues" evidence="8">
    <location>
        <begin position="24"/>
        <end position="33"/>
    </location>
</feature>
<comment type="subcellular location">
    <subcellularLocation>
        <location evidence="1">Golgi apparatus membrane</location>
        <topology evidence="1">Peripheral membrane protein</topology>
    </subcellularLocation>
</comment>
<feature type="region of interest" description="Disordered" evidence="8">
    <location>
        <begin position="410"/>
        <end position="439"/>
    </location>
</feature>
<evidence type="ECO:0000256" key="1">
    <source>
        <dbReference type="ARBA" id="ARBA00004395"/>
    </source>
</evidence>
<keyword evidence="5" id="KW-0653">Protein transport</keyword>
<dbReference type="HOGENOM" id="CLU_300527_0_0_1"/>
<gene>
    <name evidence="9" type="ORF">I312_02496</name>
</gene>